<dbReference type="InterPro" id="IPR008928">
    <property type="entry name" value="6-hairpin_glycosidase_sf"/>
</dbReference>
<dbReference type="InterPro" id="IPR037018">
    <property type="entry name" value="GH65_N"/>
</dbReference>
<evidence type="ECO:0000259" key="8">
    <source>
        <dbReference type="Pfam" id="PF03636"/>
    </source>
</evidence>
<dbReference type="EMBL" id="AXCY01000022">
    <property type="protein sequence ID" value="KGM11421.1"/>
    <property type="molecule type" value="Genomic_DNA"/>
</dbReference>
<evidence type="ECO:0000259" key="6">
    <source>
        <dbReference type="Pfam" id="PF03632"/>
    </source>
</evidence>
<dbReference type="Gene3D" id="2.70.98.40">
    <property type="entry name" value="Glycoside hydrolase, family 65, N-terminal domain"/>
    <property type="match status" value="1"/>
</dbReference>
<feature type="binding site" evidence="4">
    <location>
        <begin position="661"/>
        <end position="662"/>
    </location>
    <ligand>
        <name>substrate</name>
    </ligand>
</feature>
<dbReference type="GO" id="GO:0005975">
    <property type="term" value="P:carbohydrate metabolic process"/>
    <property type="evidence" value="ECO:0007669"/>
    <property type="project" value="InterPro"/>
</dbReference>
<dbReference type="SUPFAM" id="SSF48208">
    <property type="entry name" value="Six-hairpin glycosidases"/>
    <property type="match status" value="1"/>
</dbReference>
<dbReference type="GO" id="GO:0004553">
    <property type="term" value="F:hydrolase activity, hydrolyzing O-glycosyl compounds"/>
    <property type="evidence" value="ECO:0007669"/>
    <property type="project" value="TreeGrafter"/>
</dbReference>
<feature type="region of interest" description="Disordered" evidence="5">
    <location>
        <begin position="833"/>
        <end position="880"/>
    </location>
</feature>
<feature type="domain" description="Glycoside hydrolase family 65 C-terminal" evidence="7">
    <location>
        <begin position="760"/>
        <end position="819"/>
    </location>
</feature>
<evidence type="ECO:0000256" key="2">
    <source>
        <dbReference type="ARBA" id="ARBA00023295"/>
    </source>
</evidence>
<dbReference type="Pfam" id="PF03633">
    <property type="entry name" value="Glyco_hydro_65C"/>
    <property type="match status" value="1"/>
</dbReference>
<evidence type="ECO:0000259" key="7">
    <source>
        <dbReference type="Pfam" id="PF03633"/>
    </source>
</evidence>
<dbReference type="PANTHER" id="PTHR11051">
    <property type="entry name" value="GLYCOSYL HYDROLASE-RELATED"/>
    <property type="match status" value="1"/>
</dbReference>
<dbReference type="PANTHER" id="PTHR11051:SF13">
    <property type="entry name" value="GLYCOSYL TRANSFERASE"/>
    <property type="match status" value="1"/>
</dbReference>
<accession>A0A0A0BU19</accession>
<evidence type="ECO:0000313" key="9">
    <source>
        <dbReference type="EMBL" id="KGM11421.1"/>
    </source>
</evidence>
<dbReference type="Gene3D" id="1.50.10.10">
    <property type="match status" value="1"/>
</dbReference>
<evidence type="ECO:0000256" key="4">
    <source>
        <dbReference type="PIRSR" id="PIRSR036289-51"/>
    </source>
</evidence>
<dbReference type="InterPro" id="IPR012341">
    <property type="entry name" value="6hp_glycosidase-like_sf"/>
</dbReference>
<keyword evidence="2" id="KW-0326">Glycosidase</keyword>
<feature type="domain" description="Glycoside hydrolase family 65 N-terminal" evidence="8">
    <location>
        <begin position="47"/>
        <end position="330"/>
    </location>
</feature>
<name>A0A0A0BU19_9CELL</name>
<dbReference type="Pfam" id="PF03636">
    <property type="entry name" value="Glyco_hydro_65N"/>
    <property type="match status" value="1"/>
</dbReference>
<feature type="binding site" evidence="4">
    <location>
        <begin position="420"/>
        <end position="421"/>
    </location>
    <ligand>
        <name>substrate</name>
    </ligand>
</feature>
<keyword evidence="2" id="KW-0378">Hydrolase</keyword>
<evidence type="ECO:0000256" key="5">
    <source>
        <dbReference type="SAM" id="MobiDB-lite"/>
    </source>
</evidence>
<comment type="caution">
    <text evidence="9">The sequence shown here is derived from an EMBL/GenBank/DDBJ whole genome shotgun (WGS) entry which is preliminary data.</text>
</comment>
<sequence>MSAAREEHRHLPEADGATERVVGYRRYVGGPDPLDRSRMPCHPWRLTERVFDADDLGRTETLFAVGNGYLGIRGTLEEGRPAHQHGTYVNGFHETWRIQHAEAAYGLAEVGQTMVDVPDATVMRLHVDDEPLLLSVAELVDYERTLDMADGVLTRDLVWRTPSGNRVHVRSQRMVSFTQRHLAVLTLSVTLLDAPAPVVVTSQVVNRYATDELHGGLHGDGVGRGGADGNGNGNGGGGEGPADPRRGERLAHRVLEPVEHRRAGDRAVLAYRCATSGMTLGVGVHHLVEGDGATTTTVVTGDLATTDVRAQAQPGRTLTVTKLVSYHTSREVPASELADRCERTLDRVGAEGVDKQLADQRTWLDGYWQRSDVEVPGEPSVQQAVRWNLFQVAQAAGRAEGSGIPAKGLTGSGYGGHYFWDTEIYVVPYLIYTSPIMARNALRFRYTMLPAAQSRARELNEGGALFPWRTINGAEASAYYAAGTAQYHINADIAYALQAYVDVTRDEEFLAREGVDVLVETARLWAGLGFWRGEGAGSFHIHGVTGPDEYTTVVNDNLYTNVMARMNLRAAASAVRHLERAWPEQHARMVVRLGLGADEVDEWLRVADAMAIPYDEHLGIHPQDAQFHEREVWDLRSTPPDRRPLLLHYHPLVIYRFQVLKQADVVLATFLRGEDFSPELKRADFEYYEPITTGDSSLSAVVQSIMAAEVGYHELALDYFHDALFVDLADRHGNTADGVHVASAGGVWSMLVHGFAGMRRLPGGRTSFDPRLPAQWEAVTFRVTLHETRLRVTVRADAIELVTEAGAGATVLVRGVEHAVGAAGTEAVVVPLDGQGPRIPGRPDPYAQHDTVRPDGSVVTSSVPEPSGTDPQVEADAPVR</sequence>
<dbReference type="InterPro" id="IPR017045">
    <property type="entry name" value="Malt_Pase/Glycosyl_Hdrlase"/>
</dbReference>
<dbReference type="InterPro" id="IPR005194">
    <property type="entry name" value="Glyco_hydro_65_C"/>
</dbReference>
<keyword evidence="10" id="KW-1185">Reference proteome</keyword>
<protein>
    <submittedName>
        <fullName evidence="9">Kojibiose phosphorylase</fullName>
    </submittedName>
</protein>
<dbReference type="Proteomes" id="UP000029839">
    <property type="component" value="Unassembled WGS sequence"/>
</dbReference>
<dbReference type="InterPro" id="IPR005195">
    <property type="entry name" value="Glyco_hydro_65_M"/>
</dbReference>
<dbReference type="InterPro" id="IPR005196">
    <property type="entry name" value="Glyco_hydro_65_N"/>
</dbReference>
<dbReference type="Pfam" id="PF03632">
    <property type="entry name" value="Glyco_hydro_65m"/>
    <property type="match status" value="1"/>
</dbReference>
<dbReference type="AlphaFoldDB" id="A0A0A0BU19"/>
<evidence type="ECO:0000313" key="10">
    <source>
        <dbReference type="Proteomes" id="UP000029839"/>
    </source>
</evidence>
<dbReference type="Gene3D" id="2.60.420.10">
    <property type="entry name" value="Maltose phosphorylase, domain 3"/>
    <property type="match status" value="1"/>
</dbReference>
<organism evidence="9 10">
    <name type="scientific">Cellulomonas carbonis T26</name>
    <dbReference type="NCBI Taxonomy" id="947969"/>
    <lineage>
        <taxon>Bacteria</taxon>
        <taxon>Bacillati</taxon>
        <taxon>Actinomycetota</taxon>
        <taxon>Actinomycetes</taxon>
        <taxon>Micrococcales</taxon>
        <taxon>Cellulomonadaceae</taxon>
        <taxon>Cellulomonas</taxon>
    </lineage>
</organism>
<gene>
    <name evidence="9" type="ORF">N868_10355</name>
</gene>
<feature type="compositionally biased region" description="Gly residues" evidence="5">
    <location>
        <begin position="218"/>
        <end position="240"/>
    </location>
</feature>
<reference evidence="9 10" key="1">
    <citation type="submission" date="2013-08" db="EMBL/GenBank/DDBJ databases">
        <title>Genome sequencing of Cellulomonas carbonis T26.</title>
        <authorList>
            <person name="Chen F."/>
            <person name="Li Y."/>
            <person name="Wang G."/>
        </authorList>
    </citation>
    <scope>NUCLEOTIDE SEQUENCE [LARGE SCALE GENOMIC DNA]</scope>
    <source>
        <strain evidence="9 10">T26</strain>
    </source>
</reference>
<dbReference type="GO" id="GO:0030246">
    <property type="term" value="F:carbohydrate binding"/>
    <property type="evidence" value="ECO:0007669"/>
    <property type="project" value="InterPro"/>
</dbReference>
<feature type="region of interest" description="Disordered" evidence="5">
    <location>
        <begin position="215"/>
        <end position="246"/>
    </location>
</feature>
<dbReference type="GO" id="GO:0016757">
    <property type="term" value="F:glycosyltransferase activity"/>
    <property type="evidence" value="ECO:0007669"/>
    <property type="project" value="UniProtKB-ARBA"/>
</dbReference>
<dbReference type="PIRSF" id="PIRSF036289">
    <property type="entry name" value="Glycosyl_hydrolase_malt_phosph"/>
    <property type="match status" value="1"/>
</dbReference>
<comment type="similarity">
    <text evidence="1">Belongs to the glycosyl hydrolase 65 family.</text>
</comment>
<dbReference type="SUPFAM" id="SSF74650">
    <property type="entry name" value="Galactose mutarotase-like"/>
    <property type="match status" value="1"/>
</dbReference>
<feature type="active site" description="Proton donor" evidence="3">
    <location>
        <position position="549"/>
    </location>
</feature>
<feature type="domain" description="Glycoside hydrolase family 65 central catalytic" evidence="6">
    <location>
        <begin position="386"/>
        <end position="748"/>
    </location>
</feature>
<reference evidence="9 10" key="2">
    <citation type="journal article" date="2015" name="Stand. Genomic Sci.">
        <title>Draft genome sequence of Cellulomonas carbonis T26(T) and comparative analysis of six Cellulomonas genomes.</title>
        <authorList>
            <person name="Zhuang W."/>
            <person name="Zhang S."/>
            <person name="Xia X."/>
            <person name="Wang G."/>
        </authorList>
    </citation>
    <scope>NUCLEOTIDE SEQUENCE [LARGE SCALE GENOMIC DNA]</scope>
    <source>
        <strain evidence="9 10">T26</strain>
    </source>
</reference>
<dbReference type="OrthoDB" id="9816160at2"/>
<proteinExistence type="inferred from homology"/>
<evidence type="ECO:0000256" key="1">
    <source>
        <dbReference type="ARBA" id="ARBA00006768"/>
    </source>
</evidence>
<evidence type="ECO:0000256" key="3">
    <source>
        <dbReference type="PIRSR" id="PIRSR036289-50"/>
    </source>
</evidence>
<dbReference type="InterPro" id="IPR011013">
    <property type="entry name" value="Gal_mutarotase_sf_dom"/>
</dbReference>